<sequence>MKLVVTTFLTMDGVMQAPGGPQEDTSGGFRHGGWLAPHFDETLGEVMTARMGQADAFLLGRRTYEIFAAHWPGVDNADDPIADSLNRLPKHVASRTLDRVEWQGAELISGEVPQAVAELKKRPGRELQVHGSADLVHTLAAHDLVDAYQLLVFPVLLGSGKRLFAEGLEPTAFALTEARTSSTGVTVQVYERTGRPEYGLVGS</sequence>
<organism evidence="2 3">
    <name type="scientific">Streptomyces tardus</name>
    <dbReference type="NCBI Taxonomy" id="2780544"/>
    <lineage>
        <taxon>Bacteria</taxon>
        <taxon>Bacillati</taxon>
        <taxon>Actinomycetota</taxon>
        <taxon>Actinomycetes</taxon>
        <taxon>Kitasatosporales</taxon>
        <taxon>Streptomycetaceae</taxon>
        <taxon>Streptomyces</taxon>
    </lineage>
</organism>
<dbReference type="RefSeq" id="WP_211041587.1">
    <property type="nucleotide sequence ID" value="NZ_JAELVF020000001.1"/>
</dbReference>
<protein>
    <submittedName>
        <fullName evidence="2">Dihydrofolate reductase family protein</fullName>
    </submittedName>
</protein>
<evidence type="ECO:0000313" key="2">
    <source>
        <dbReference type="EMBL" id="MBU7598569.1"/>
    </source>
</evidence>
<feature type="domain" description="Bacterial bifunctional deaminase-reductase C-terminal" evidence="1">
    <location>
        <begin position="2"/>
        <end position="186"/>
    </location>
</feature>
<dbReference type="InterPro" id="IPR002734">
    <property type="entry name" value="RibDG_C"/>
</dbReference>
<name>A0A949JLT4_9ACTN</name>
<dbReference type="SUPFAM" id="SSF53597">
    <property type="entry name" value="Dihydrofolate reductase-like"/>
    <property type="match status" value="1"/>
</dbReference>
<dbReference type="PANTHER" id="PTHR38011">
    <property type="entry name" value="DIHYDROFOLATE REDUCTASE FAMILY PROTEIN (AFU_ORTHOLOGUE AFUA_8G06820)"/>
    <property type="match status" value="1"/>
</dbReference>
<dbReference type="GO" id="GO:0009231">
    <property type="term" value="P:riboflavin biosynthetic process"/>
    <property type="evidence" value="ECO:0007669"/>
    <property type="project" value="InterPro"/>
</dbReference>
<dbReference type="PANTHER" id="PTHR38011:SF2">
    <property type="entry name" value="BIFUNCTIONAL DEAMINASE-REDUCTASE DOMAIN PROTEIN"/>
    <property type="match status" value="1"/>
</dbReference>
<gene>
    <name evidence="2" type="ORF">JGS22_013335</name>
</gene>
<dbReference type="Gene3D" id="3.40.430.10">
    <property type="entry name" value="Dihydrofolate Reductase, subunit A"/>
    <property type="match status" value="1"/>
</dbReference>
<keyword evidence="3" id="KW-1185">Reference proteome</keyword>
<evidence type="ECO:0000313" key="3">
    <source>
        <dbReference type="Proteomes" id="UP000694501"/>
    </source>
</evidence>
<dbReference type="InterPro" id="IPR024072">
    <property type="entry name" value="DHFR-like_dom_sf"/>
</dbReference>
<reference evidence="2" key="1">
    <citation type="submission" date="2021-06" db="EMBL/GenBank/DDBJ databases">
        <title>Sequencing of actinobacteria type strains.</title>
        <authorList>
            <person name="Nguyen G.-S."/>
            <person name="Wentzel A."/>
        </authorList>
    </citation>
    <scope>NUCLEOTIDE SEQUENCE</scope>
    <source>
        <strain evidence="2">P38-E01</strain>
    </source>
</reference>
<dbReference type="GO" id="GO:0008703">
    <property type="term" value="F:5-amino-6-(5-phosphoribosylamino)uracil reductase activity"/>
    <property type="evidence" value="ECO:0007669"/>
    <property type="project" value="InterPro"/>
</dbReference>
<dbReference type="Pfam" id="PF01872">
    <property type="entry name" value="RibD_C"/>
    <property type="match status" value="1"/>
</dbReference>
<dbReference type="AlphaFoldDB" id="A0A949JLT4"/>
<dbReference type="InterPro" id="IPR050765">
    <property type="entry name" value="Riboflavin_Biosynth_HTPR"/>
</dbReference>
<proteinExistence type="predicted"/>
<accession>A0A949JLT4</accession>
<dbReference type="Proteomes" id="UP000694501">
    <property type="component" value="Unassembled WGS sequence"/>
</dbReference>
<dbReference type="EMBL" id="JAELVF020000001">
    <property type="protein sequence ID" value="MBU7598569.1"/>
    <property type="molecule type" value="Genomic_DNA"/>
</dbReference>
<evidence type="ECO:0000259" key="1">
    <source>
        <dbReference type="Pfam" id="PF01872"/>
    </source>
</evidence>
<comment type="caution">
    <text evidence="2">The sequence shown here is derived from an EMBL/GenBank/DDBJ whole genome shotgun (WGS) entry which is preliminary data.</text>
</comment>